<dbReference type="RefSeq" id="WP_131990858.1">
    <property type="nucleotide sequence ID" value="NZ_SMGK01000001.1"/>
</dbReference>
<dbReference type="EMBL" id="SMGK01000001">
    <property type="protein sequence ID" value="TCK75242.1"/>
    <property type="molecule type" value="Genomic_DNA"/>
</dbReference>
<accession>A0A4R1LAC6</accession>
<protein>
    <submittedName>
        <fullName evidence="1">Uncharacterized protein YjgD (DUF1641 family)</fullName>
    </submittedName>
</protein>
<sequence length="155" mass="16568">MAKPIEIKPRSKDAREELQRKLANAPVDHAAALLSGYELLQQLHDTGTLDTLRGLFGAGDVVVNHVATLATEPETVTALRNLLILGKLMGSIDPELLHGVSKAALGGERVPPQAEPPSLFAILRRFASRDSRRALSAAAGIVERTGRVLAKKPAE</sequence>
<evidence type="ECO:0000313" key="2">
    <source>
        <dbReference type="Proteomes" id="UP000295210"/>
    </source>
</evidence>
<reference evidence="1 2" key="1">
    <citation type="submission" date="2019-03" db="EMBL/GenBank/DDBJ databases">
        <title>Genomic Encyclopedia of Type Strains, Phase IV (KMG-IV): sequencing the most valuable type-strain genomes for metagenomic binning, comparative biology and taxonomic classification.</title>
        <authorList>
            <person name="Goeker M."/>
        </authorList>
    </citation>
    <scope>NUCLEOTIDE SEQUENCE [LARGE SCALE GENOMIC DNA]</scope>
    <source>
        <strain evidence="1 2">DSM 103428</strain>
    </source>
</reference>
<comment type="caution">
    <text evidence="1">The sequence shown here is derived from an EMBL/GenBank/DDBJ whole genome shotgun (WGS) entry which is preliminary data.</text>
</comment>
<dbReference type="OrthoDB" id="119224at2"/>
<proteinExistence type="predicted"/>
<gene>
    <name evidence="1" type="ORF">C7378_0222</name>
</gene>
<dbReference type="Proteomes" id="UP000295210">
    <property type="component" value="Unassembled WGS sequence"/>
</dbReference>
<keyword evidence="2" id="KW-1185">Reference proteome</keyword>
<organism evidence="1 2">
    <name type="scientific">Acidipila rosea</name>
    <dbReference type="NCBI Taxonomy" id="768535"/>
    <lineage>
        <taxon>Bacteria</taxon>
        <taxon>Pseudomonadati</taxon>
        <taxon>Acidobacteriota</taxon>
        <taxon>Terriglobia</taxon>
        <taxon>Terriglobales</taxon>
        <taxon>Acidobacteriaceae</taxon>
        <taxon>Acidipila</taxon>
    </lineage>
</organism>
<evidence type="ECO:0000313" key="1">
    <source>
        <dbReference type="EMBL" id="TCK75242.1"/>
    </source>
</evidence>
<dbReference type="AlphaFoldDB" id="A0A4R1LAC6"/>
<name>A0A4R1LAC6_9BACT</name>